<keyword evidence="16" id="KW-1185">Reference proteome</keyword>
<dbReference type="InterPro" id="IPR036396">
    <property type="entry name" value="Cyt_P450_sf"/>
</dbReference>
<evidence type="ECO:0000256" key="9">
    <source>
        <dbReference type="ARBA" id="ARBA00023002"/>
    </source>
</evidence>
<dbReference type="EMBL" id="CAJPVJ010003211">
    <property type="protein sequence ID" value="CAG2167306.1"/>
    <property type="molecule type" value="Genomic_DNA"/>
</dbReference>
<comment type="cofactor">
    <cofactor evidence="1 13">
        <name>heme</name>
        <dbReference type="ChEBI" id="CHEBI:30413"/>
    </cofactor>
</comment>
<protein>
    <recommendedName>
        <fullName evidence="17">Cytochrome P450</fullName>
    </recommendedName>
</protein>
<dbReference type="InterPro" id="IPR001128">
    <property type="entry name" value="Cyt_P450"/>
</dbReference>
<keyword evidence="12" id="KW-0472">Membrane</keyword>
<dbReference type="InterPro" id="IPR002401">
    <property type="entry name" value="Cyt_P450_E_grp-I"/>
</dbReference>
<evidence type="ECO:0008006" key="17">
    <source>
        <dbReference type="Google" id="ProtNLM"/>
    </source>
</evidence>
<proteinExistence type="inferred from homology"/>
<feature type="non-terminal residue" evidence="15">
    <location>
        <position position="418"/>
    </location>
</feature>
<dbReference type="GO" id="GO:0020037">
    <property type="term" value="F:heme binding"/>
    <property type="evidence" value="ECO:0007669"/>
    <property type="project" value="InterPro"/>
</dbReference>
<dbReference type="OrthoDB" id="6428965at2759"/>
<evidence type="ECO:0000256" key="1">
    <source>
        <dbReference type="ARBA" id="ARBA00001971"/>
    </source>
</evidence>
<dbReference type="SUPFAM" id="SSF48264">
    <property type="entry name" value="Cytochrome P450"/>
    <property type="match status" value="1"/>
</dbReference>
<dbReference type="PROSITE" id="PS00086">
    <property type="entry name" value="CYTOCHROME_P450"/>
    <property type="match status" value="1"/>
</dbReference>
<dbReference type="GO" id="GO:0016705">
    <property type="term" value="F:oxidoreductase activity, acting on paired donors, with incorporation or reduction of molecular oxygen"/>
    <property type="evidence" value="ECO:0007669"/>
    <property type="project" value="InterPro"/>
</dbReference>
<comment type="subcellular location">
    <subcellularLocation>
        <location evidence="3">Endoplasmic reticulum membrane</location>
        <topology evidence="3">Peripheral membrane protein</topology>
    </subcellularLocation>
    <subcellularLocation>
        <location evidence="2">Microsome membrane</location>
        <topology evidence="2">Peripheral membrane protein</topology>
    </subcellularLocation>
</comment>
<dbReference type="Proteomes" id="UP000728032">
    <property type="component" value="Unassembled WGS sequence"/>
</dbReference>
<sequence length="418" mass="48196">KSRHPIMSKNLVDVTGDDWKRIRSIASPTFTSGKMKKMYPRIRECLTDFMSHLEGFAVNKKEINIKDMYGNYTMDVIATCAFATKTNAHNDLDSPFVLNARKVFNFNIIKILSLIVLPTFLVKRIFGGNKDKTGVEFFLETTRQIISTRRQSKQKYNDFIQLLMDVEKDGDITRDEADIHESHHVNEGEEELESEKKALNVNLVNKQLTEYEILAQAIVFFLAGYETTATTLTFCTYELALNQDIQDKLYEEINSAVDSNGEISYEELARLPYLDAVLSETLRLHPPAQRLARLASTDYKLGETGITLLKGQQIEFPIHGIHHLEEYYPNPFQFNPDRFLPENRHNIIPYTYLPFGAGPRNCIGMRFALLEAKLGLAHIIRKYRFFRTPNTDVPLIYKRSFRLASPKRLLVGIEKRDQ</sequence>
<evidence type="ECO:0000256" key="4">
    <source>
        <dbReference type="ARBA" id="ARBA00010617"/>
    </source>
</evidence>
<dbReference type="Pfam" id="PF00067">
    <property type="entry name" value="p450"/>
    <property type="match status" value="1"/>
</dbReference>
<dbReference type="FunFam" id="1.10.630.10:FF:000042">
    <property type="entry name" value="Cytochrome P450"/>
    <property type="match status" value="1"/>
</dbReference>
<keyword evidence="6 13" id="KW-0479">Metal-binding</keyword>
<evidence type="ECO:0000256" key="13">
    <source>
        <dbReference type="PIRSR" id="PIRSR602401-1"/>
    </source>
</evidence>
<dbReference type="PRINTS" id="PR00463">
    <property type="entry name" value="EP450I"/>
</dbReference>
<keyword evidence="5 13" id="KW-0349">Heme</keyword>
<evidence type="ECO:0000256" key="3">
    <source>
        <dbReference type="ARBA" id="ARBA00004406"/>
    </source>
</evidence>
<keyword evidence="7" id="KW-0256">Endoplasmic reticulum</keyword>
<feature type="binding site" description="axial binding residue" evidence="13">
    <location>
        <position position="362"/>
    </location>
    <ligand>
        <name>heme</name>
        <dbReference type="ChEBI" id="CHEBI:30413"/>
    </ligand>
    <ligandPart>
        <name>Fe</name>
        <dbReference type="ChEBI" id="CHEBI:18248"/>
    </ligandPart>
</feature>
<evidence type="ECO:0000313" key="16">
    <source>
        <dbReference type="Proteomes" id="UP000728032"/>
    </source>
</evidence>
<accession>A0A7R9LVB7</accession>
<evidence type="ECO:0000256" key="10">
    <source>
        <dbReference type="ARBA" id="ARBA00023004"/>
    </source>
</evidence>
<dbReference type="Gene3D" id="1.10.630.10">
    <property type="entry name" value="Cytochrome P450"/>
    <property type="match status" value="1"/>
</dbReference>
<dbReference type="AlphaFoldDB" id="A0A7R9LVB7"/>
<evidence type="ECO:0000256" key="2">
    <source>
        <dbReference type="ARBA" id="ARBA00004174"/>
    </source>
</evidence>
<evidence type="ECO:0000256" key="6">
    <source>
        <dbReference type="ARBA" id="ARBA00022723"/>
    </source>
</evidence>
<evidence type="ECO:0000256" key="8">
    <source>
        <dbReference type="ARBA" id="ARBA00022848"/>
    </source>
</evidence>
<keyword evidence="10 13" id="KW-0408">Iron</keyword>
<dbReference type="PRINTS" id="PR00385">
    <property type="entry name" value="P450"/>
</dbReference>
<dbReference type="CDD" id="cd11055">
    <property type="entry name" value="CYP3A-like"/>
    <property type="match status" value="1"/>
</dbReference>
<dbReference type="GO" id="GO:0005789">
    <property type="term" value="C:endoplasmic reticulum membrane"/>
    <property type="evidence" value="ECO:0007669"/>
    <property type="project" value="UniProtKB-SubCell"/>
</dbReference>
<dbReference type="EMBL" id="OC918036">
    <property type="protein sequence ID" value="CAD7648551.1"/>
    <property type="molecule type" value="Genomic_DNA"/>
</dbReference>
<dbReference type="PANTHER" id="PTHR24292">
    <property type="entry name" value="CYTOCHROME P450"/>
    <property type="match status" value="1"/>
</dbReference>
<evidence type="ECO:0000256" key="14">
    <source>
        <dbReference type="RuleBase" id="RU000461"/>
    </source>
</evidence>
<organism evidence="15">
    <name type="scientific">Oppiella nova</name>
    <dbReference type="NCBI Taxonomy" id="334625"/>
    <lineage>
        <taxon>Eukaryota</taxon>
        <taxon>Metazoa</taxon>
        <taxon>Ecdysozoa</taxon>
        <taxon>Arthropoda</taxon>
        <taxon>Chelicerata</taxon>
        <taxon>Arachnida</taxon>
        <taxon>Acari</taxon>
        <taxon>Acariformes</taxon>
        <taxon>Sarcoptiformes</taxon>
        <taxon>Oribatida</taxon>
        <taxon>Brachypylina</taxon>
        <taxon>Oppioidea</taxon>
        <taxon>Oppiidae</taxon>
        <taxon>Oppiella</taxon>
    </lineage>
</organism>
<keyword evidence="11 14" id="KW-0503">Monooxygenase</keyword>
<dbReference type="GO" id="GO:0004497">
    <property type="term" value="F:monooxygenase activity"/>
    <property type="evidence" value="ECO:0007669"/>
    <property type="project" value="UniProtKB-KW"/>
</dbReference>
<keyword evidence="8" id="KW-0492">Microsome</keyword>
<dbReference type="PANTHER" id="PTHR24292:SF54">
    <property type="entry name" value="CYP9F3-RELATED"/>
    <property type="match status" value="1"/>
</dbReference>
<evidence type="ECO:0000256" key="7">
    <source>
        <dbReference type="ARBA" id="ARBA00022824"/>
    </source>
</evidence>
<dbReference type="InterPro" id="IPR017972">
    <property type="entry name" value="Cyt_P450_CS"/>
</dbReference>
<dbReference type="InterPro" id="IPR050476">
    <property type="entry name" value="Insect_CytP450_Detox"/>
</dbReference>
<name>A0A7R9LVB7_9ACAR</name>
<evidence type="ECO:0000256" key="12">
    <source>
        <dbReference type="ARBA" id="ARBA00023136"/>
    </source>
</evidence>
<dbReference type="GO" id="GO:0005506">
    <property type="term" value="F:iron ion binding"/>
    <property type="evidence" value="ECO:0007669"/>
    <property type="project" value="InterPro"/>
</dbReference>
<evidence type="ECO:0000256" key="5">
    <source>
        <dbReference type="ARBA" id="ARBA00022617"/>
    </source>
</evidence>
<evidence type="ECO:0000256" key="11">
    <source>
        <dbReference type="ARBA" id="ARBA00023033"/>
    </source>
</evidence>
<keyword evidence="9 14" id="KW-0560">Oxidoreductase</keyword>
<gene>
    <name evidence="15" type="ORF">ONB1V03_LOCUS6814</name>
</gene>
<reference evidence="15" key="1">
    <citation type="submission" date="2020-11" db="EMBL/GenBank/DDBJ databases">
        <authorList>
            <person name="Tran Van P."/>
        </authorList>
    </citation>
    <scope>NUCLEOTIDE SEQUENCE</scope>
</reference>
<comment type="similarity">
    <text evidence="4 14">Belongs to the cytochrome P450 family.</text>
</comment>
<evidence type="ECO:0000313" key="15">
    <source>
        <dbReference type="EMBL" id="CAD7648551.1"/>
    </source>
</evidence>